<evidence type="ECO:0000313" key="1">
    <source>
        <dbReference type="EMBL" id="KAF3532414.1"/>
    </source>
</evidence>
<evidence type="ECO:0000313" key="2">
    <source>
        <dbReference type="Proteomes" id="UP000266723"/>
    </source>
</evidence>
<name>A0ABQ7BJK7_BRACR</name>
<sequence length="99" mass="10795">MKLLTPNRTVVNPTMTVANSSIMIVTSLHGLQGATPSSCLRDLVPYRRNNLRTATKGSSEQVQFRLSLVQAITVAKKFQNNNLIHLSVQSGSETNLSAK</sequence>
<keyword evidence="2" id="KW-1185">Reference proteome</keyword>
<proteinExistence type="predicted"/>
<gene>
    <name evidence="1" type="ORF">DY000_02040432</name>
</gene>
<reference evidence="1 2" key="1">
    <citation type="journal article" date="2020" name="BMC Genomics">
        <title>Intraspecific diversification of the crop wild relative Brassica cretica Lam. using demographic model selection.</title>
        <authorList>
            <person name="Kioukis A."/>
            <person name="Michalopoulou V.A."/>
            <person name="Briers L."/>
            <person name="Pirintsos S."/>
            <person name="Studholme D.J."/>
            <person name="Pavlidis P."/>
            <person name="Sarris P.F."/>
        </authorList>
    </citation>
    <scope>NUCLEOTIDE SEQUENCE [LARGE SCALE GENOMIC DNA]</scope>
    <source>
        <strain evidence="2">cv. PFS-1207/04</strain>
    </source>
</reference>
<dbReference type="Proteomes" id="UP000266723">
    <property type="component" value="Unassembled WGS sequence"/>
</dbReference>
<organism evidence="1 2">
    <name type="scientific">Brassica cretica</name>
    <name type="common">Mustard</name>
    <dbReference type="NCBI Taxonomy" id="69181"/>
    <lineage>
        <taxon>Eukaryota</taxon>
        <taxon>Viridiplantae</taxon>
        <taxon>Streptophyta</taxon>
        <taxon>Embryophyta</taxon>
        <taxon>Tracheophyta</taxon>
        <taxon>Spermatophyta</taxon>
        <taxon>Magnoliopsida</taxon>
        <taxon>eudicotyledons</taxon>
        <taxon>Gunneridae</taxon>
        <taxon>Pentapetalae</taxon>
        <taxon>rosids</taxon>
        <taxon>malvids</taxon>
        <taxon>Brassicales</taxon>
        <taxon>Brassicaceae</taxon>
        <taxon>Brassiceae</taxon>
        <taxon>Brassica</taxon>
    </lineage>
</organism>
<accession>A0ABQ7BJK7</accession>
<dbReference type="EMBL" id="QGKV02001507">
    <property type="protein sequence ID" value="KAF3532414.1"/>
    <property type="molecule type" value="Genomic_DNA"/>
</dbReference>
<comment type="caution">
    <text evidence="1">The sequence shown here is derived from an EMBL/GenBank/DDBJ whole genome shotgun (WGS) entry which is preliminary data.</text>
</comment>
<protein>
    <submittedName>
        <fullName evidence="1">Uncharacterized protein</fullName>
    </submittedName>
</protein>